<name>W3XK29_PESFW</name>
<feature type="region of interest" description="Disordered" evidence="1">
    <location>
        <begin position="122"/>
        <end position="211"/>
    </location>
</feature>
<protein>
    <recommendedName>
        <fullName evidence="5">Ig-like domain-containing protein</fullName>
    </recommendedName>
</protein>
<sequence>MSKMHLLTLAALVSGSLASAIPSLNPFAVAVAPEQRRQELVSVDVGTCDSYVTVTVTPDVVTATNTEFATTTAETVQTTDIVTVDTTQDVTETATITEFETSSVTETVTAATVTETQTVYQRKKKRGCGLKHPTVETSAYPAQSASYSQPASSSASYPASSSAPASSSSASASVSASSSESASLPVSTSSESSTISSSESSSTVESSTSSVSSTTPVICTATVTLEAEVTTTTVTVTSSETATNVETVTSTIVDTITTTVSTTEVITTIVPTTVAVTATASETVTLPSPTPTIVLQATSGTASGQYLYLISSGSSYSYLGFTSSLSSATSFYLDGNKALVPTSHTNWVGLYAPGTVDSYIIESTNTFGQGGIAMICQFGGSAVQVGQSGSFTCPNDGNSNNFWYTGGQLGVAASSTTKTLVTLNYAVVGVN</sequence>
<evidence type="ECO:0000256" key="2">
    <source>
        <dbReference type="SAM" id="SignalP"/>
    </source>
</evidence>
<accession>W3XK29</accession>
<dbReference type="RefSeq" id="XP_007826955.1">
    <property type="nucleotide sequence ID" value="XM_007828764.1"/>
</dbReference>
<dbReference type="HOGENOM" id="CLU_636319_0_0_1"/>
<feature type="signal peptide" evidence="2">
    <location>
        <begin position="1"/>
        <end position="18"/>
    </location>
</feature>
<organism evidence="3 4">
    <name type="scientific">Pestalotiopsis fici (strain W106-1 / CGMCC3.15140)</name>
    <dbReference type="NCBI Taxonomy" id="1229662"/>
    <lineage>
        <taxon>Eukaryota</taxon>
        <taxon>Fungi</taxon>
        <taxon>Dikarya</taxon>
        <taxon>Ascomycota</taxon>
        <taxon>Pezizomycotina</taxon>
        <taxon>Sordariomycetes</taxon>
        <taxon>Xylariomycetidae</taxon>
        <taxon>Amphisphaeriales</taxon>
        <taxon>Sporocadaceae</taxon>
        <taxon>Pestalotiopsis</taxon>
    </lineage>
</organism>
<dbReference type="Proteomes" id="UP000030651">
    <property type="component" value="Unassembled WGS sequence"/>
</dbReference>
<evidence type="ECO:0000313" key="4">
    <source>
        <dbReference type="Proteomes" id="UP000030651"/>
    </source>
</evidence>
<dbReference type="KEGG" id="pfy:PFICI_00183"/>
<reference evidence="4" key="1">
    <citation type="journal article" date="2015" name="BMC Genomics">
        <title>Genomic and transcriptomic analysis of the endophytic fungus Pestalotiopsis fici reveals its lifestyle and high potential for synthesis of natural products.</title>
        <authorList>
            <person name="Wang X."/>
            <person name="Zhang X."/>
            <person name="Liu L."/>
            <person name="Xiang M."/>
            <person name="Wang W."/>
            <person name="Sun X."/>
            <person name="Che Y."/>
            <person name="Guo L."/>
            <person name="Liu G."/>
            <person name="Guo L."/>
            <person name="Wang C."/>
            <person name="Yin W.B."/>
            <person name="Stadler M."/>
            <person name="Zhang X."/>
            <person name="Liu X."/>
        </authorList>
    </citation>
    <scope>NUCLEOTIDE SEQUENCE [LARGE SCALE GENOMIC DNA]</scope>
    <source>
        <strain evidence="4">W106-1 / CGMCC3.15140</strain>
    </source>
</reference>
<proteinExistence type="predicted"/>
<dbReference type="GeneID" id="19265196"/>
<evidence type="ECO:0008006" key="5">
    <source>
        <dbReference type="Google" id="ProtNLM"/>
    </source>
</evidence>
<keyword evidence="2" id="KW-0732">Signal</keyword>
<dbReference type="OrthoDB" id="10586386at2759"/>
<evidence type="ECO:0000256" key="1">
    <source>
        <dbReference type="SAM" id="MobiDB-lite"/>
    </source>
</evidence>
<feature type="chain" id="PRO_5004834783" description="Ig-like domain-containing protein" evidence="2">
    <location>
        <begin position="19"/>
        <end position="431"/>
    </location>
</feature>
<dbReference type="EMBL" id="KI912109">
    <property type="protein sequence ID" value="ETS86355.1"/>
    <property type="molecule type" value="Genomic_DNA"/>
</dbReference>
<dbReference type="OMA" id="CKNIICY"/>
<evidence type="ECO:0000313" key="3">
    <source>
        <dbReference type="EMBL" id="ETS86355.1"/>
    </source>
</evidence>
<feature type="compositionally biased region" description="Low complexity" evidence="1">
    <location>
        <begin position="138"/>
        <end position="211"/>
    </location>
</feature>
<gene>
    <name evidence="3" type="ORF">PFICI_00183</name>
</gene>
<dbReference type="AlphaFoldDB" id="W3XK29"/>
<dbReference type="InParanoid" id="W3XK29"/>
<keyword evidence="4" id="KW-1185">Reference proteome</keyword>